<name>A0A9P6F6P8_9FUNG</name>
<comment type="caution">
    <text evidence="2">The sequence shown here is derived from an EMBL/GenBank/DDBJ whole genome shotgun (WGS) entry which is preliminary data.</text>
</comment>
<dbReference type="Proteomes" id="UP000723463">
    <property type="component" value="Unassembled WGS sequence"/>
</dbReference>
<dbReference type="AlphaFoldDB" id="A0A9P6F6P8"/>
<gene>
    <name evidence="2" type="ORF">EC957_000510</name>
</gene>
<dbReference type="EMBL" id="JAAAXW010000106">
    <property type="protein sequence ID" value="KAF9543731.1"/>
    <property type="molecule type" value="Genomic_DNA"/>
</dbReference>
<reference evidence="2" key="1">
    <citation type="journal article" date="2020" name="Fungal Divers.">
        <title>Resolving the Mortierellaceae phylogeny through synthesis of multi-gene phylogenetics and phylogenomics.</title>
        <authorList>
            <person name="Vandepol N."/>
            <person name="Liber J."/>
            <person name="Desiro A."/>
            <person name="Na H."/>
            <person name="Kennedy M."/>
            <person name="Barry K."/>
            <person name="Grigoriev I.V."/>
            <person name="Miller A.N."/>
            <person name="O'Donnell K."/>
            <person name="Stajich J.E."/>
            <person name="Bonito G."/>
        </authorList>
    </citation>
    <scope>NUCLEOTIDE SEQUENCE</scope>
    <source>
        <strain evidence="2">NRRL 2591</strain>
    </source>
</reference>
<feature type="region of interest" description="Disordered" evidence="1">
    <location>
        <begin position="241"/>
        <end position="269"/>
    </location>
</feature>
<proteinExistence type="predicted"/>
<keyword evidence="3" id="KW-1185">Reference proteome</keyword>
<evidence type="ECO:0000256" key="1">
    <source>
        <dbReference type="SAM" id="MobiDB-lite"/>
    </source>
</evidence>
<accession>A0A9P6F6P8</accession>
<organism evidence="2 3">
    <name type="scientific">Mortierella hygrophila</name>
    <dbReference type="NCBI Taxonomy" id="979708"/>
    <lineage>
        <taxon>Eukaryota</taxon>
        <taxon>Fungi</taxon>
        <taxon>Fungi incertae sedis</taxon>
        <taxon>Mucoromycota</taxon>
        <taxon>Mortierellomycotina</taxon>
        <taxon>Mortierellomycetes</taxon>
        <taxon>Mortierellales</taxon>
        <taxon>Mortierellaceae</taxon>
        <taxon>Mortierella</taxon>
    </lineage>
</organism>
<evidence type="ECO:0000313" key="2">
    <source>
        <dbReference type="EMBL" id="KAF9543731.1"/>
    </source>
</evidence>
<protein>
    <submittedName>
        <fullName evidence="2">Uncharacterized protein</fullName>
    </submittedName>
</protein>
<sequence length="269" mass="30236">MSGSMLCDPGITLTLQQRVPEPTIQPIDSPAHCGHRQVQGTNGEQSTATSWRSYLGNLSARSYLESCKMITDFVYIDFLKFSESQRLTKNQCETQWSEAIRKLMASGHTGLQKKARSLEKQWKNKAHSDDSDVFWSEVKRKRGLDIGTLEVQAAVDTLWNKRVRKEVEQEINNIADVTSETRATPATDISVGKTSQWCSCCGWIFEPPYAEPRLPTFPSALDKDDENEAAIDDLNIMDVVADEESVGDREGAGMKRLSRRDDESIEDLV</sequence>
<evidence type="ECO:0000313" key="3">
    <source>
        <dbReference type="Proteomes" id="UP000723463"/>
    </source>
</evidence>